<evidence type="ECO:0000313" key="3">
    <source>
        <dbReference type="Proteomes" id="UP000240883"/>
    </source>
</evidence>
<dbReference type="AlphaFoldDB" id="A0A2T2NPT4"/>
<name>A0A2T2NPT4_CORCC</name>
<gene>
    <name evidence="2" type="ORF">BS50DRAFT_493815</name>
</gene>
<sequence>MISSGHLGISDQPFAAHGPKEYTLTSVPTSRSKSPEHVHDGNSKGFDSGPNGADSKTPKSAQPPNSEASLPPPSTSYPESEQSLLEELFPDFPEISHAQRDPPPRLELPTVSPAASSPPPVKAKSKRDVMKEALQSRGEQITVLQLVHSSTELTEGDFRRLVPKGRHIDTWARDGEFYKVIPGRDPLSLERLPFYYLLFRNLESALAYQNNAARLHKLSTLHQPSNLFSAVAPPKGFLEDGEDVHAATSSYVLKPTSTALGLSVVVQPYNPSLRSLFEAGGYKPIIPTVVPSNNTKLYKVLLNIEGYEPTHEDLYASFKSHGYNLGVTWPLHNDHHAIHRLRDIIDLKARLAPISSINPRAAKSNRDDSLHVHDDNDLGATNDQLADAKELNQTIMNKVYNRWIIEFTEEEPARRFARLWHRRVLEVRTMKESWKDFEEKRIVNTEFLW</sequence>
<organism evidence="2 3">
    <name type="scientific">Corynespora cassiicola Philippines</name>
    <dbReference type="NCBI Taxonomy" id="1448308"/>
    <lineage>
        <taxon>Eukaryota</taxon>
        <taxon>Fungi</taxon>
        <taxon>Dikarya</taxon>
        <taxon>Ascomycota</taxon>
        <taxon>Pezizomycotina</taxon>
        <taxon>Dothideomycetes</taxon>
        <taxon>Pleosporomycetidae</taxon>
        <taxon>Pleosporales</taxon>
        <taxon>Corynesporascaceae</taxon>
        <taxon>Corynespora</taxon>
    </lineage>
</organism>
<protein>
    <submittedName>
        <fullName evidence="2">Uncharacterized protein</fullName>
    </submittedName>
</protein>
<proteinExistence type="predicted"/>
<dbReference type="EMBL" id="KZ678135">
    <property type="protein sequence ID" value="PSN67441.1"/>
    <property type="molecule type" value="Genomic_DNA"/>
</dbReference>
<dbReference type="OrthoDB" id="5332316at2759"/>
<dbReference type="Proteomes" id="UP000240883">
    <property type="component" value="Unassembled WGS sequence"/>
</dbReference>
<feature type="compositionally biased region" description="Basic and acidic residues" evidence="1">
    <location>
        <begin position="33"/>
        <end position="42"/>
    </location>
</feature>
<feature type="compositionally biased region" description="Polar residues" evidence="1">
    <location>
        <begin position="58"/>
        <end position="68"/>
    </location>
</feature>
<feature type="compositionally biased region" description="Polar residues" evidence="1">
    <location>
        <begin position="23"/>
        <end position="32"/>
    </location>
</feature>
<accession>A0A2T2NPT4</accession>
<evidence type="ECO:0000256" key="1">
    <source>
        <dbReference type="SAM" id="MobiDB-lite"/>
    </source>
</evidence>
<feature type="region of interest" description="Disordered" evidence="1">
    <location>
        <begin position="1"/>
        <end position="126"/>
    </location>
</feature>
<evidence type="ECO:0000313" key="2">
    <source>
        <dbReference type="EMBL" id="PSN67441.1"/>
    </source>
</evidence>
<keyword evidence="3" id="KW-1185">Reference proteome</keyword>
<reference evidence="2 3" key="1">
    <citation type="journal article" date="2018" name="Front. Microbiol.">
        <title>Genome-Wide Analysis of Corynespora cassiicola Leaf Fall Disease Putative Effectors.</title>
        <authorList>
            <person name="Lopez D."/>
            <person name="Ribeiro S."/>
            <person name="Label P."/>
            <person name="Fumanal B."/>
            <person name="Venisse J.S."/>
            <person name="Kohler A."/>
            <person name="de Oliveira R.R."/>
            <person name="Labutti K."/>
            <person name="Lipzen A."/>
            <person name="Lail K."/>
            <person name="Bauer D."/>
            <person name="Ohm R.A."/>
            <person name="Barry K.W."/>
            <person name="Spatafora J."/>
            <person name="Grigoriev I.V."/>
            <person name="Martin F.M."/>
            <person name="Pujade-Renaud V."/>
        </authorList>
    </citation>
    <scope>NUCLEOTIDE SEQUENCE [LARGE SCALE GENOMIC DNA]</scope>
    <source>
        <strain evidence="2 3">Philippines</strain>
    </source>
</reference>